<dbReference type="InterPro" id="IPR004695">
    <property type="entry name" value="SLAC1/Mae1/Ssu1/TehA"/>
</dbReference>
<accession>A0A084JGX0</accession>
<sequence length="301" mass="33207">MIKKVPIPMAGLSLGFAALGNLLQSYSESIRLVCGIISAVLAILFLCKCIFHFDMVKEDMKNPVMASISGTFSMAVILLSAYAKPFIGGSAVYIWYIGIALHVLLMLYFTARFLYKLNMKTVFASYYIVYVGIVTASVTAPAFGLTGVGTGIFWFGLVCCLILLVLVTMRYVKYREIAEPARPLFCIYTAPVSLCLAGYLQSVETKSVTMVLFLMVLAGILYITVLVYLPRFLALPFYPSYAAFTFPVVISAIAMKMSTAFLAKMGYAVGFLPVIVLAETVIAVCLVVYVFIRYMKFLVNR</sequence>
<dbReference type="RefSeq" id="WP_038283579.1">
    <property type="nucleotide sequence ID" value="NZ_JPME01000025.1"/>
</dbReference>
<dbReference type="GO" id="GO:0046583">
    <property type="term" value="F:monoatomic cation efflux transmembrane transporter activity"/>
    <property type="evidence" value="ECO:0007669"/>
    <property type="project" value="TreeGrafter"/>
</dbReference>
<dbReference type="InterPro" id="IPR052951">
    <property type="entry name" value="Tellurite_res_ion_channel"/>
</dbReference>
<dbReference type="InterPro" id="IPR038665">
    <property type="entry name" value="Voltage-dep_anion_channel_sf"/>
</dbReference>
<feature type="transmembrane region" description="Helical" evidence="5">
    <location>
        <begin position="94"/>
        <end position="115"/>
    </location>
</feature>
<keyword evidence="2 5" id="KW-0812">Transmembrane</keyword>
<dbReference type="EMBL" id="JPME01000025">
    <property type="protein sequence ID" value="KEZ88204.1"/>
    <property type="molecule type" value="Genomic_DNA"/>
</dbReference>
<evidence type="ECO:0000256" key="2">
    <source>
        <dbReference type="ARBA" id="ARBA00022692"/>
    </source>
</evidence>
<dbReference type="Proteomes" id="UP000028525">
    <property type="component" value="Unassembled WGS sequence"/>
</dbReference>
<keyword evidence="7" id="KW-1185">Reference proteome</keyword>
<organism evidence="6 7">
    <name type="scientific">Lacrimispora celerecrescens</name>
    <dbReference type="NCBI Taxonomy" id="29354"/>
    <lineage>
        <taxon>Bacteria</taxon>
        <taxon>Bacillati</taxon>
        <taxon>Bacillota</taxon>
        <taxon>Clostridia</taxon>
        <taxon>Lachnospirales</taxon>
        <taxon>Lachnospiraceae</taxon>
        <taxon>Lacrimispora</taxon>
    </lineage>
</organism>
<feature type="transmembrane region" description="Helical" evidence="5">
    <location>
        <begin position="184"/>
        <end position="202"/>
    </location>
</feature>
<gene>
    <name evidence="6" type="ORF">IO98_18390</name>
</gene>
<comment type="caution">
    <text evidence="6">The sequence shown here is derived from an EMBL/GenBank/DDBJ whole genome shotgun (WGS) entry which is preliminary data.</text>
</comment>
<evidence type="ECO:0000256" key="1">
    <source>
        <dbReference type="ARBA" id="ARBA00004141"/>
    </source>
</evidence>
<evidence type="ECO:0000256" key="3">
    <source>
        <dbReference type="ARBA" id="ARBA00022989"/>
    </source>
</evidence>
<dbReference type="OrthoDB" id="309023at2"/>
<proteinExistence type="predicted"/>
<keyword evidence="4 5" id="KW-0472">Membrane</keyword>
<keyword evidence="3 5" id="KW-1133">Transmembrane helix</keyword>
<comment type="subcellular location">
    <subcellularLocation>
        <location evidence="1">Membrane</location>
        <topology evidence="1">Multi-pass membrane protein</topology>
    </subcellularLocation>
</comment>
<protein>
    <submittedName>
        <fullName evidence="6">C4-dicarboxylate ABC transporter</fullName>
    </submittedName>
</protein>
<feature type="transmembrane region" description="Helical" evidence="5">
    <location>
        <begin position="208"/>
        <end position="229"/>
    </location>
</feature>
<evidence type="ECO:0000256" key="4">
    <source>
        <dbReference type="ARBA" id="ARBA00023136"/>
    </source>
</evidence>
<feature type="transmembrane region" description="Helical" evidence="5">
    <location>
        <begin position="127"/>
        <end position="146"/>
    </location>
</feature>
<evidence type="ECO:0000313" key="7">
    <source>
        <dbReference type="Proteomes" id="UP000028525"/>
    </source>
</evidence>
<dbReference type="GO" id="GO:0005886">
    <property type="term" value="C:plasma membrane"/>
    <property type="evidence" value="ECO:0007669"/>
    <property type="project" value="TreeGrafter"/>
</dbReference>
<dbReference type="Pfam" id="PF03595">
    <property type="entry name" value="SLAC1"/>
    <property type="match status" value="1"/>
</dbReference>
<name>A0A084JGX0_9FIRM</name>
<dbReference type="AlphaFoldDB" id="A0A084JGX0"/>
<dbReference type="Gene3D" id="1.50.10.150">
    <property type="entry name" value="Voltage-dependent anion channel"/>
    <property type="match status" value="1"/>
</dbReference>
<dbReference type="PANTHER" id="PTHR37955">
    <property type="entry name" value="TELLURITE RESISTANCE PROTEIN TEHA"/>
    <property type="match status" value="1"/>
</dbReference>
<feature type="transmembrane region" description="Helical" evidence="5">
    <location>
        <begin position="269"/>
        <end position="292"/>
    </location>
</feature>
<feature type="transmembrane region" description="Helical" evidence="5">
    <location>
        <begin position="30"/>
        <end position="51"/>
    </location>
</feature>
<evidence type="ECO:0000313" key="6">
    <source>
        <dbReference type="EMBL" id="KEZ88204.1"/>
    </source>
</evidence>
<feature type="transmembrane region" description="Helical" evidence="5">
    <location>
        <begin position="241"/>
        <end position="263"/>
    </location>
</feature>
<evidence type="ECO:0000256" key="5">
    <source>
        <dbReference type="SAM" id="Phobius"/>
    </source>
</evidence>
<feature type="transmembrane region" description="Helical" evidence="5">
    <location>
        <begin position="63"/>
        <end position="82"/>
    </location>
</feature>
<reference evidence="6 7" key="1">
    <citation type="submission" date="2014-07" db="EMBL/GenBank/DDBJ databases">
        <title>Draft genome of Clostridium celerecrescens 152B isolated from sediments associated with methane hydrate from Krishna Godavari basin.</title>
        <authorList>
            <person name="Honkalas V.S."/>
            <person name="Dabir A.P."/>
            <person name="Arora P."/>
            <person name="Dhakephalkar P.K."/>
        </authorList>
    </citation>
    <scope>NUCLEOTIDE SEQUENCE [LARGE SCALE GENOMIC DNA]</scope>
    <source>
        <strain evidence="6 7">152B</strain>
    </source>
</reference>
<dbReference type="CDD" id="cd09325">
    <property type="entry name" value="TDT_C4-dicarb_trans"/>
    <property type="match status" value="1"/>
</dbReference>
<dbReference type="PANTHER" id="PTHR37955:SF1">
    <property type="entry name" value="DEP DOMAIN-CONTAINING PROTEIN"/>
    <property type="match status" value="1"/>
</dbReference>
<feature type="transmembrane region" description="Helical" evidence="5">
    <location>
        <begin position="152"/>
        <end position="172"/>
    </location>
</feature>
<dbReference type="STRING" id="29354.IO98_18390"/>